<feature type="region of interest" description="Disordered" evidence="1">
    <location>
        <begin position="1889"/>
        <end position="1927"/>
    </location>
</feature>
<feature type="compositionally biased region" description="Basic and acidic residues" evidence="1">
    <location>
        <begin position="552"/>
        <end position="567"/>
    </location>
</feature>
<organism evidence="2 3">
    <name type="scientific">Rhodotorula graminis (strain WP1)</name>
    <dbReference type="NCBI Taxonomy" id="578459"/>
    <lineage>
        <taxon>Eukaryota</taxon>
        <taxon>Fungi</taxon>
        <taxon>Dikarya</taxon>
        <taxon>Basidiomycota</taxon>
        <taxon>Pucciniomycotina</taxon>
        <taxon>Microbotryomycetes</taxon>
        <taxon>Sporidiobolales</taxon>
        <taxon>Sporidiobolaceae</taxon>
        <taxon>Rhodotorula</taxon>
    </lineage>
</organism>
<feature type="compositionally biased region" description="Low complexity" evidence="1">
    <location>
        <begin position="186"/>
        <end position="199"/>
    </location>
</feature>
<dbReference type="STRING" id="578459.A0A194SBV1"/>
<evidence type="ECO:0000313" key="3">
    <source>
        <dbReference type="Proteomes" id="UP000053890"/>
    </source>
</evidence>
<keyword evidence="3" id="KW-1185">Reference proteome</keyword>
<feature type="compositionally biased region" description="Basic and acidic residues" evidence="1">
    <location>
        <begin position="665"/>
        <end position="674"/>
    </location>
</feature>
<feature type="compositionally biased region" description="Basic and acidic residues" evidence="1">
    <location>
        <begin position="440"/>
        <end position="457"/>
    </location>
</feature>
<feature type="region of interest" description="Disordered" evidence="1">
    <location>
        <begin position="1088"/>
        <end position="1134"/>
    </location>
</feature>
<feature type="compositionally biased region" description="Basic and acidic residues" evidence="1">
    <location>
        <begin position="25"/>
        <end position="41"/>
    </location>
</feature>
<feature type="compositionally biased region" description="Basic and acidic residues" evidence="1">
    <location>
        <begin position="258"/>
        <end position="271"/>
    </location>
</feature>
<feature type="region of interest" description="Disordered" evidence="1">
    <location>
        <begin position="1563"/>
        <end position="1646"/>
    </location>
</feature>
<feature type="compositionally biased region" description="Low complexity" evidence="1">
    <location>
        <begin position="955"/>
        <end position="1018"/>
    </location>
</feature>
<feature type="compositionally biased region" description="Low complexity" evidence="1">
    <location>
        <begin position="209"/>
        <end position="240"/>
    </location>
</feature>
<feature type="region of interest" description="Disordered" evidence="1">
    <location>
        <begin position="1146"/>
        <end position="1207"/>
    </location>
</feature>
<feature type="compositionally biased region" description="Basic and acidic residues" evidence="1">
    <location>
        <begin position="530"/>
        <end position="543"/>
    </location>
</feature>
<name>A0A194SBV1_RHOGW</name>
<feature type="compositionally biased region" description="Low complexity" evidence="1">
    <location>
        <begin position="1149"/>
        <end position="1163"/>
    </location>
</feature>
<feature type="compositionally biased region" description="Low complexity" evidence="1">
    <location>
        <begin position="299"/>
        <end position="348"/>
    </location>
</feature>
<feature type="compositionally biased region" description="Low complexity" evidence="1">
    <location>
        <begin position="365"/>
        <end position="381"/>
    </location>
</feature>
<feature type="compositionally biased region" description="Low complexity" evidence="1">
    <location>
        <begin position="897"/>
        <end position="924"/>
    </location>
</feature>
<dbReference type="Proteomes" id="UP000053890">
    <property type="component" value="Unassembled WGS sequence"/>
</dbReference>
<feature type="compositionally biased region" description="Basic and acidic residues" evidence="1">
    <location>
        <begin position="801"/>
        <end position="875"/>
    </location>
</feature>
<reference evidence="2 3" key="1">
    <citation type="journal article" date="2015" name="Front. Microbiol.">
        <title>Genome sequence of the plant growth promoting endophytic yeast Rhodotorula graminis WP1.</title>
        <authorList>
            <person name="Firrincieli A."/>
            <person name="Otillar R."/>
            <person name="Salamov A."/>
            <person name="Schmutz J."/>
            <person name="Khan Z."/>
            <person name="Redman R.S."/>
            <person name="Fleck N.D."/>
            <person name="Lindquist E."/>
            <person name="Grigoriev I.V."/>
            <person name="Doty S.L."/>
        </authorList>
    </citation>
    <scope>NUCLEOTIDE SEQUENCE [LARGE SCALE GENOMIC DNA]</scope>
    <source>
        <strain evidence="2 3">WP1</strain>
    </source>
</reference>
<feature type="compositionally biased region" description="Pro residues" evidence="1">
    <location>
        <begin position="1019"/>
        <end position="1032"/>
    </location>
</feature>
<feature type="compositionally biased region" description="Basic and acidic residues" evidence="1">
    <location>
        <begin position="1523"/>
        <end position="1549"/>
    </location>
</feature>
<feature type="compositionally biased region" description="Low complexity" evidence="1">
    <location>
        <begin position="1738"/>
        <end position="1753"/>
    </location>
</feature>
<feature type="compositionally biased region" description="Polar residues" evidence="1">
    <location>
        <begin position="108"/>
        <end position="120"/>
    </location>
</feature>
<feature type="region of interest" description="Disordered" evidence="1">
    <location>
        <begin position="1337"/>
        <end position="1463"/>
    </location>
</feature>
<feature type="compositionally biased region" description="Low complexity" evidence="1">
    <location>
        <begin position="1781"/>
        <end position="1793"/>
    </location>
</feature>
<dbReference type="OMA" id="HAREMHA"/>
<feature type="compositionally biased region" description="Low complexity" evidence="1">
    <location>
        <begin position="1114"/>
        <end position="1133"/>
    </location>
</feature>
<feature type="compositionally biased region" description="Low complexity" evidence="1">
    <location>
        <begin position="47"/>
        <end position="72"/>
    </location>
</feature>
<feature type="compositionally biased region" description="Gly residues" evidence="1">
    <location>
        <begin position="404"/>
        <end position="424"/>
    </location>
</feature>
<feature type="compositionally biased region" description="Low complexity" evidence="1">
    <location>
        <begin position="1188"/>
        <end position="1202"/>
    </location>
</feature>
<protein>
    <submittedName>
        <fullName evidence="2">Uncharacterized protein</fullName>
    </submittedName>
</protein>
<dbReference type="GeneID" id="28976505"/>
<feature type="compositionally biased region" description="Low complexity" evidence="1">
    <location>
        <begin position="1895"/>
        <end position="1907"/>
    </location>
</feature>
<feature type="compositionally biased region" description="Gly residues" evidence="1">
    <location>
        <begin position="1765"/>
        <end position="1774"/>
    </location>
</feature>
<evidence type="ECO:0000313" key="2">
    <source>
        <dbReference type="EMBL" id="KPV76881.1"/>
    </source>
</evidence>
<feature type="compositionally biased region" description="Pro residues" evidence="1">
    <location>
        <begin position="7"/>
        <end position="20"/>
    </location>
</feature>
<feature type="compositionally biased region" description="Polar residues" evidence="1">
    <location>
        <begin position="383"/>
        <end position="399"/>
    </location>
</feature>
<feature type="compositionally biased region" description="Gly residues" evidence="1">
    <location>
        <begin position="349"/>
        <end position="364"/>
    </location>
</feature>
<feature type="compositionally biased region" description="Low complexity" evidence="1">
    <location>
        <begin position="692"/>
        <end position="742"/>
    </location>
</feature>
<dbReference type="RefSeq" id="XP_018272930.1">
    <property type="nucleotide sequence ID" value="XM_018416057.1"/>
</dbReference>
<feature type="region of interest" description="Disordered" evidence="1">
    <location>
        <begin position="1"/>
        <end position="457"/>
    </location>
</feature>
<evidence type="ECO:0000256" key="1">
    <source>
        <dbReference type="SAM" id="MobiDB-lite"/>
    </source>
</evidence>
<dbReference type="EMBL" id="KQ474075">
    <property type="protein sequence ID" value="KPV76881.1"/>
    <property type="molecule type" value="Genomic_DNA"/>
</dbReference>
<dbReference type="OrthoDB" id="2504896at2759"/>
<accession>A0A194SBV1</accession>
<sequence length="1927" mass="196031">MQHAESPLPPAHADPHPLSPPATTTDDHDQATTTRGEDAGHGPRVPEGQQQGASQGEQDGAGVSTQGTAAQQGGDGARGPQGDAPAGEDQQHALAQEGPAAGVHELGTSVSDAQPGTASAQGGDRAGSALASTGDDESSAVRASAAPQDSPETPAVEGSGVVLEQPKPSNPARETSSLLAPPPPSLSVTDAAAPAADWPAPTPPPPSSSSPAPSTSAAAARTASPALSASPGPGATSSSSERPPPAKKFQSSLAVNKKFLEKAGEKAKPEVKPVISRVATSPAPTPISSTHPRLVAGKLSSGPSLSLGTGASSTSSSPATSTAGWGAKKPSTPTPGSSSSAMGAQGSSAAGGAGGAQGAKGGPVWGSSPAAGAASSSGPAPLGQQQEQRAAPSQASTQAYVPGGMRGGPHGGRGGPGGPGGWGGARNMEMDFPTAAEAANAKDARQKAVADQVQARERASQARATAAAAHNAHLLEELDAFRGVHLDPNATHWDEADDDDFLDTTIEFADGTQYKLDAAPSTPAGDDELREPGPRELALRERPLAPGVVVDPPRREERFGDDYDRSWPRRPSRSAGENRNLFNDRLGKLEPAASGAPDAAHPPPRRAGAEPTSILRSGAGAGTGGHSDLPPHLALGGHVPPPTSGRRPSMTSPRLNSHAPLHPVGRRESAHEPAARPLAWGGAGQRRPSSTAHAGPGLGAAAAGAQDRQLPPHLAARAAAAAQAPLSPSRGSRRPSVPAASAVLPTSPTRPAAAKQAQPLAAPPVADATSSAAPAPAAAVAAAAPPSAAPEAAAPPQPSIEELHAREMHAAAERARKRREEEEQKRLEQTERARKKAQELEEKMRAADEAKAKEKKEKEEAARPAPREREKERRPSVAAAQPGPPVAPADKATSWRAAAKPLPSQAAAASAAATGKASDGASSRRQARERPSASAAAPPPATVPEPTTILPRPSAPSGASASQQQPAAQPSVWRRSSASAAAPPAGPARALVRQLPPHLAAQAEAKAAAVGAATAAAPSPSPPAAEAAPPPSADLAKPSTPPPPPALALVSPPTSPSQDRKRQDPNAAAKHGYKLPAVSQFDDLMSRIKGVMTRPSEGASAGDTAASSKDEGASADAAAAKADVAAAEPVDAPLVEVPTVKLPPRTRAGKAAARAAAAAAHAATQVQQPVVSLPAPAEPRGRGRGRAADAPRQARQAAPVPAFESREPVLPYHSSRIPRSQSPPPAWRQYTIRLAAQPPRRPVAARVLKNFTNPGFPKPLYPFSWDPVLKDVNPRRLNRDDMLMPKKYDKHGKPIHVVALPKRRFSPRSSAVEPEVEPEIVVSISSVALVRQVAPEPAPPAATTSFEPAQPPPEGQVVDAGFAPFSGKPRGDGRAADAGAAWRREGGEGGAETAPFALSGASGQEAKFTGALNGEKIEATPRKVTTAPGRDANGLSKPPSSPPYKPQDLSQVASSPSAAASWTSKKLTYSALDPTASSVWSAAPEEGSVHARHIAASNLPENSLQGIVDEDPSEALPSSLAELKSEDGHSNADHKELAKQAAVTKDDAKLRAAAPSFSSFLHESAAAVDPSMSPSAAPPRHSQQQQQQHSYPGFPGQVAPQPSRSPIAGYSASHPFSPHLYAPQRPMSQQQQQHALYPGYPGQAPSPFATQPIHQAYASSPFVASPVPPTHGYPSPYRESASPALPHGITNPALIASYSSYGLQPQMAAPGGPGRGYGAVGAIGGPPGPGPIGRPPHHQQQQPSQQPGAPGASMYGRAQAPLGYHLGGGGGGGQYVHSFQHAHQQQHHQQQQHGGPHPGVPYRMDSYGSNDGRSSQQGGGPSGYGAPPPPSAGTTMASPVIMPQQLPPVPHFSPGHAGHHVPLGSPVASAQGMSMGASGMGGGYGHGYGQGGYGYPSQQQQHQQQQGRLGGGGQPHGRPPQAGGARW</sequence>
<gene>
    <name evidence="2" type="ORF">RHOBADRAFT_51866</name>
</gene>
<proteinExistence type="predicted"/>
<feature type="region of interest" description="Disordered" evidence="1">
    <location>
        <begin position="1709"/>
        <end position="1866"/>
    </location>
</feature>
<feature type="region of interest" description="Disordered" evidence="1">
    <location>
        <begin position="1500"/>
        <end position="1549"/>
    </location>
</feature>
<feature type="compositionally biased region" description="Gly residues" evidence="1">
    <location>
        <begin position="1711"/>
        <end position="1725"/>
    </location>
</feature>
<feature type="compositionally biased region" description="Low complexity" evidence="1">
    <location>
        <begin position="751"/>
        <end position="792"/>
    </location>
</feature>
<feature type="region of interest" description="Disordered" evidence="1">
    <location>
        <begin position="512"/>
        <end position="1076"/>
    </location>
</feature>